<proteinExistence type="predicted"/>
<gene>
    <name evidence="1" type="ORF">C8P63_1054</name>
</gene>
<keyword evidence="2" id="KW-1185">Reference proteome</keyword>
<dbReference type="RefSeq" id="WP_108022214.1">
    <property type="nucleotide sequence ID" value="NZ_QBKR01000005.1"/>
</dbReference>
<evidence type="ECO:0000313" key="1">
    <source>
        <dbReference type="EMBL" id="PTX62409.1"/>
    </source>
</evidence>
<protein>
    <recommendedName>
        <fullName evidence="3">YolD-like protein</fullName>
    </recommendedName>
</protein>
<organism evidence="1 2">
    <name type="scientific">Melghirimyces profundicolus</name>
    <dbReference type="NCBI Taxonomy" id="1242148"/>
    <lineage>
        <taxon>Bacteria</taxon>
        <taxon>Bacillati</taxon>
        <taxon>Bacillota</taxon>
        <taxon>Bacilli</taxon>
        <taxon>Bacillales</taxon>
        <taxon>Thermoactinomycetaceae</taxon>
        <taxon>Melghirimyces</taxon>
    </lineage>
</organism>
<evidence type="ECO:0008006" key="3">
    <source>
        <dbReference type="Google" id="ProtNLM"/>
    </source>
</evidence>
<name>A0A2T6C264_9BACL</name>
<dbReference type="AlphaFoldDB" id="A0A2T6C264"/>
<dbReference type="Proteomes" id="UP000244240">
    <property type="component" value="Unassembled WGS sequence"/>
</dbReference>
<accession>A0A2T6C264</accession>
<comment type="caution">
    <text evidence="1">The sequence shown here is derived from an EMBL/GenBank/DDBJ whole genome shotgun (WGS) entry which is preliminary data.</text>
</comment>
<reference evidence="1 2" key="1">
    <citation type="submission" date="2018-04" db="EMBL/GenBank/DDBJ databases">
        <title>Genomic Encyclopedia of Archaeal and Bacterial Type Strains, Phase II (KMG-II): from individual species to whole genera.</title>
        <authorList>
            <person name="Goeker M."/>
        </authorList>
    </citation>
    <scope>NUCLEOTIDE SEQUENCE [LARGE SCALE GENOMIC DNA]</scope>
    <source>
        <strain evidence="1 2">DSM 45787</strain>
    </source>
</reference>
<dbReference type="EMBL" id="QBKR01000005">
    <property type="protein sequence ID" value="PTX62409.1"/>
    <property type="molecule type" value="Genomic_DNA"/>
</dbReference>
<evidence type="ECO:0000313" key="2">
    <source>
        <dbReference type="Proteomes" id="UP000244240"/>
    </source>
</evidence>
<sequence>MLKKLAEEHKKVEITYTLGNYYRIAKGEIREFDEELKVIHFVSGEKECLFPLQSVSRISLMKE</sequence>